<evidence type="ECO:0000256" key="5">
    <source>
        <dbReference type="ARBA" id="ARBA00023136"/>
    </source>
</evidence>
<keyword evidence="2" id="KW-1003">Cell membrane</keyword>
<comment type="subcellular location">
    <subcellularLocation>
        <location evidence="1">Cell membrane</location>
        <topology evidence="1">Multi-pass membrane protein</topology>
    </subcellularLocation>
</comment>
<dbReference type="PANTHER" id="PTHR30250">
    <property type="entry name" value="PST FAMILY PREDICTED COLANIC ACID TRANSPORTER"/>
    <property type="match status" value="1"/>
</dbReference>
<reference evidence="7" key="1">
    <citation type="submission" date="2021-02" db="EMBL/GenBank/DDBJ databases">
        <authorList>
            <person name="Han P."/>
        </authorList>
    </citation>
    <scope>NUCLEOTIDE SEQUENCE</scope>
    <source>
        <strain evidence="7">Candidatus Nitrosotenuis uzonensis 5A</strain>
    </source>
</reference>
<feature type="transmembrane region" description="Helical" evidence="6">
    <location>
        <begin position="390"/>
        <end position="413"/>
    </location>
</feature>
<feature type="transmembrane region" description="Helical" evidence="6">
    <location>
        <begin position="77"/>
        <end position="102"/>
    </location>
</feature>
<feature type="transmembrane region" description="Helical" evidence="6">
    <location>
        <begin position="108"/>
        <end position="127"/>
    </location>
</feature>
<gene>
    <name evidence="7" type="ORF">NUZ5A_20419</name>
</gene>
<name>A0A812EX50_9ARCH</name>
<feature type="transmembrane region" description="Helical" evidence="6">
    <location>
        <begin position="167"/>
        <end position="188"/>
    </location>
</feature>
<evidence type="ECO:0008006" key="9">
    <source>
        <dbReference type="Google" id="ProtNLM"/>
    </source>
</evidence>
<feature type="transmembrane region" description="Helical" evidence="6">
    <location>
        <begin position="42"/>
        <end position="65"/>
    </location>
</feature>
<feature type="transmembrane region" description="Helical" evidence="6">
    <location>
        <begin position="7"/>
        <end position="30"/>
    </location>
</feature>
<sequence>MSEIRLTYSGLIGLIVRFSSLVTGLIFSVLVTRNLLIEEFGLYSLIGSLVAYAMFGHIISSYWISRHIARGEDAGKTSLVTSGIFSSLGMVAYLAVAIFAASSTKTDLSIFLLGSLIIPLTYVSNTLDNINQGFRPQATSYSLVSFELAKVPLGFLLLQSINMGIEGAILATIFALGVKCMVGAYFAYSKLCSKFNLFYIKKWLKLSWLSLYDSIASNIYVLDTLIVSLILSTAEPLAYFAAAMTVSTIAAHSAVLTSALGPKLISDANIEHIKTVLRLFSLIGIPIFVAVIIFAKPILFLLNPAYSIAVTAVYLMASRAFIYSLYTLFAGVLSGIERVDTNSEAKFTHYRKSNLFYLGTLHYIRVGVYIGSLLVLIFTAKIQFWQTIDIVIAWSAASLLGEILITVLAVNKVKKIGFLSFEFKFIIKYSLVALIVAIISLLMIDRLVVFERDLMIFLPGLFISLAFGGVLYFGILYFFDDYAKRLFKAISSR</sequence>
<evidence type="ECO:0000256" key="6">
    <source>
        <dbReference type="SAM" id="Phobius"/>
    </source>
</evidence>
<feature type="transmembrane region" description="Helical" evidence="6">
    <location>
        <begin position="355"/>
        <end position="378"/>
    </location>
</feature>
<feature type="transmembrane region" description="Helical" evidence="6">
    <location>
        <begin position="456"/>
        <end position="479"/>
    </location>
</feature>
<dbReference type="AlphaFoldDB" id="A0A812EX50"/>
<evidence type="ECO:0000256" key="4">
    <source>
        <dbReference type="ARBA" id="ARBA00022989"/>
    </source>
</evidence>
<dbReference type="GO" id="GO:0005886">
    <property type="term" value="C:plasma membrane"/>
    <property type="evidence" value="ECO:0007669"/>
    <property type="project" value="UniProtKB-SubCell"/>
</dbReference>
<feature type="transmembrane region" description="Helical" evidence="6">
    <location>
        <begin position="279"/>
        <end position="302"/>
    </location>
</feature>
<keyword evidence="4 6" id="KW-1133">Transmembrane helix</keyword>
<organism evidence="7 8">
    <name type="scientific">Candidatus Nitrosotenuis uzonensis</name>
    <dbReference type="NCBI Taxonomy" id="1407055"/>
    <lineage>
        <taxon>Archaea</taxon>
        <taxon>Nitrososphaerota</taxon>
        <taxon>Candidatus Nitrosotenuis</taxon>
    </lineage>
</organism>
<dbReference type="Proteomes" id="UP000655759">
    <property type="component" value="Unassembled WGS sequence"/>
</dbReference>
<dbReference type="PANTHER" id="PTHR30250:SF26">
    <property type="entry name" value="PSMA PROTEIN"/>
    <property type="match status" value="1"/>
</dbReference>
<accession>A0A812EX50</accession>
<keyword evidence="5 6" id="KW-0472">Membrane</keyword>
<dbReference type="RefSeq" id="WP_205098201.1">
    <property type="nucleotide sequence ID" value="NZ_CAJNAQ010000002.1"/>
</dbReference>
<feature type="transmembrane region" description="Helical" evidence="6">
    <location>
        <begin position="425"/>
        <end position="444"/>
    </location>
</feature>
<dbReference type="EMBL" id="CAJNAQ010000002">
    <property type="protein sequence ID" value="CAE6488160.1"/>
    <property type="molecule type" value="Genomic_DNA"/>
</dbReference>
<keyword evidence="3 6" id="KW-0812">Transmembrane</keyword>
<evidence type="ECO:0000256" key="1">
    <source>
        <dbReference type="ARBA" id="ARBA00004651"/>
    </source>
</evidence>
<evidence type="ECO:0000313" key="7">
    <source>
        <dbReference type="EMBL" id="CAE6488160.1"/>
    </source>
</evidence>
<evidence type="ECO:0000256" key="2">
    <source>
        <dbReference type="ARBA" id="ARBA00022475"/>
    </source>
</evidence>
<evidence type="ECO:0000256" key="3">
    <source>
        <dbReference type="ARBA" id="ARBA00022692"/>
    </source>
</evidence>
<comment type="caution">
    <text evidence="7">The sequence shown here is derived from an EMBL/GenBank/DDBJ whole genome shotgun (WGS) entry which is preliminary data.</text>
</comment>
<feature type="transmembrane region" description="Helical" evidence="6">
    <location>
        <begin position="308"/>
        <end position="334"/>
    </location>
</feature>
<proteinExistence type="predicted"/>
<protein>
    <recommendedName>
        <fullName evidence="9">Polysaccharide biosynthesis protein</fullName>
    </recommendedName>
</protein>
<dbReference type="InterPro" id="IPR050833">
    <property type="entry name" value="Poly_Biosynth_Transport"/>
</dbReference>
<feature type="transmembrane region" description="Helical" evidence="6">
    <location>
        <begin position="209"/>
        <end position="231"/>
    </location>
</feature>
<evidence type="ECO:0000313" key="8">
    <source>
        <dbReference type="Proteomes" id="UP000655759"/>
    </source>
</evidence>
<feature type="transmembrane region" description="Helical" evidence="6">
    <location>
        <begin position="237"/>
        <end position="259"/>
    </location>
</feature>